<evidence type="ECO:0000256" key="3">
    <source>
        <dbReference type="ARBA" id="ARBA00023125"/>
    </source>
</evidence>
<dbReference type="GO" id="GO:0003700">
    <property type="term" value="F:DNA-binding transcription factor activity"/>
    <property type="evidence" value="ECO:0007669"/>
    <property type="project" value="InterPro"/>
</dbReference>
<dbReference type="GO" id="GO:0006351">
    <property type="term" value="P:DNA-templated transcription"/>
    <property type="evidence" value="ECO:0007669"/>
    <property type="project" value="TreeGrafter"/>
</dbReference>
<dbReference type="PROSITE" id="PS50931">
    <property type="entry name" value="HTH_LYSR"/>
    <property type="match status" value="1"/>
</dbReference>
<dbReference type="InterPro" id="IPR005119">
    <property type="entry name" value="LysR_subst-bd"/>
</dbReference>
<evidence type="ECO:0000256" key="1">
    <source>
        <dbReference type="ARBA" id="ARBA00009437"/>
    </source>
</evidence>
<dbReference type="Pfam" id="PF03466">
    <property type="entry name" value="LysR_substrate"/>
    <property type="match status" value="1"/>
</dbReference>
<reference evidence="6" key="2">
    <citation type="submission" date="2020-09" db="EMBL/GenBank/DDBJ databases">
        <authorList>
            <person name="Sun Q."/>
            <person name="Kim S."/>
        </authorList>
    </citation>
    <scope>NUCLEOTIDE SEQUENCE</scope>
    <source>
        <strain evidence="6">KCTC 32182</strain>
    </source>
</reference>
<keyword evidence="2" id="KW-0805">Transcription regulation</keyword>
<dbReference type="AlphaFoldDB" id="A0A918U962"/>
<dbReference type="PANTHER" id="PTHR30537:SF26">
    <property type="entry name" value="GLYCINE CLEAVAGE SYSTEM TRANSCRIPTIONAL ACTIVATOR"/>
    <property type="match status" value="1"/>
</dbReference>
<feature type="domain" description="HTH lysR-type" evidence="5">
    <location>
        <begin position="1"/>
        <end position="61"/>
    </location>
</feature>
<dbReference type="RefSeq" id="WP_189532587.1">
    <property type="nucleotide sequence ID" value="NZ_BMYX01000006.1"/>
</dbReference>
<comment type="similarity">
    <text evidence="1">Belongs to the LysR transcriptional regulatory family.</text>
</comment>
<dbReference type="SUPFAM" id="SSF53850">
    <property type="entry name" value="Periplasmic binding protein-like II"/>
    <property type="match status" value="1"/>
</dbReference>
<proteinExistence type="inferred from homology"/>
<keyword evidence="7" id="KW-1185">Reference proteome</keyword>
<evidence type="ECO:0000256" key="4">
    <source>
        <dbReference type="ARBA" id="ARBA00023163"/>
    </source>
</evidence>
<sequence>MQLPSLVAIRFFEAVARHLSVKHAAHELHVTSGAVSQQVRKLEDALGRTLFERRPRGLSLTADGRDYFAACQEALTLIERATRRLTEERRTIRVSCTPTFGVQWLTPRLQDFLSARPDLDVHVITTNRLVDLAREPVDFAIRHGLGEYEGLVSTRLIADDLIPVCHPDLASSRHVLSIGDIVADRLLHDEKRDDWRLWCEAVGARDIDCSRGIVFSESNAVIEAALAGRGFALAKRAMVSRELAAGRLVTADLPALETPFAYYLVRLADVPLAAVAQTLFDWLLARVENGAG</sequence>
<comment type="caution">
    <text evidence="6">The sequence shown here is derived from an EMBL/GenBank/DDBJ whole genome shotgun (WGS) entry which is preliminary data.</text>
</comment>
<dbReference type="CDD" id="cd08432">
    <property type="entry name" value="PBP2_GcdR_TrpI_HvrB_AmpR_like"/>
    <property type="match status" value="1"/>
</dbReference>
<dbReference type="InterPro" id="IPR036388">
    <property type="entry name" value="WH-like_DNA-bd_sf"/>
</dbReference>
<gene>
    <name evidence="6" type="ORF">GCM10011289_13510</name>
</gene>
<evidence type="ECO:0000259" key="5">
    <source>
        <dbReference type="PROSITE" id="PS50931"/>
    </source>
</evidence>
<dbReference type="PANTHER" id="PTHR30537">
    <property type="entry name" value="HTH-TYPE TRANSCRIPTIONAL REGULATOR"/>
    <property type="match status" value="1"/>
</dbReference>
<dbReference type="FunFam" id="1.10.10.10:FF:000001">
    <property type="entry name" value="LysR family transcriptional regulator"/>
    <property type="match status" value="1"/>
</dbReference>
<evidence type="ECO:0000313" key="6">
    <source>
        <dbReference type="EMBL" id="GGY11897.1"/>
    </source>
</evidence>
<dbReference type="GO" id="GO:0043565">
    <property type="term" value="F:sequence-specific DNA binding"/>
    <property type="evidence" value="ECO:0007669"/>
    <property type="project" value="TreeGrafter"/>
</dbReference>
<dbReference type="Gene3D" id="1.10.10.10">
    <property type="entry name" value="Winged helix-like DNA-binding domain superfamily/Winged helix DNA-binding domain"/>
    <property type="match status" value="1"/>
</dbReference>
<name>A0A918U962_9NEIS</name>
<reference evidence="6" key="1">
    <citation type="journal article" date="2014" name="Int. J. Syst. Evol. Microbiol.">
        <title>Complete genome sequence of Corynebacterium casei LMG S-19264T (=DSM 44701T), isolated from a smear-ripened cheese.</title>
        <authorList>
            <consortium name="US DOE Joint Genome Institute (JGI-PGF)"/>
            <person name="Walter F."/>
            <person name="Albersmeier A."/>
            <person name="Kalinowski J."/>
            <person name="Ruckert C."/>
        </authorList>
    </citation>
    <scope>NUCLEOTIDE SEQUENCE</scope>
    <source>
        <strain evidence="6">KCTC 32182</strain>
    </source>
</reference>
<dbReference type="EMBL" id="BMYX01000006">
    <property type="protein sequence ID" value="GGY11897.1"/>
    <property type="molecule type" value="Genomic_DNA"/>
</dbReference>
<keyword evidence="3" id="KW-0238">DNA-binding</keyword>
<evidence type="ECO:0000313" key="7">
    <source>
        <dbReference type="Proteomes" id="UP000645257"/>
    </source>
</evidence>
<dbReference type="InterPro" id="IPR058163">
    <property type="entry name" value="LysR-type_TF_proteobact-type"/>
</dbReference>
<dbReference type="InterPro" id="IPR036390">
    <property type="entry name" value="WH_DNA-bd_sf"/>
</dbReference>
<dbReference type="NCBIfam" id="NF008352">
    <property type="entry name" value="PRK11139.1"/>
    <property type="match status" value="1"/>
</dbReference>
<evidence type="ECO:0000256" key="2">
    <source>
        <dbReference type="ARBA" id="ARBA00023015"/>
    </source>
</evidence>
<protein>
    <submittedName>
        <fullName evidence="6">Transcriptional regulator</fullName>
    </submittedName>
</protein>
<accession>A0A918U962</accession>
<organism evidence="6 7">
    <name type="scientific">Paludibacterium paludis</name>
    <dbReference type="NCBI Taxonomy" id="1225769"/>
    <lineage>
        <taxon>Bacteria</taxon>
        <taxon>Pseudomonadati</taxon>
        <taxon>Pseudomonadota</taxon>
        <taxon>Betaproteobacteria</taxon>
        <taxon>Neisseriales</taxon>
        <taxon>Chromobacteriaceae</taxon>
        <taxon>Paludibacterium</taxon>
    </lineage>
</organism>
<dbReference type="Proteomes" id="UP000645257">
    <property type="component" value="Unassembled WGS sequence"/>
</dbReference>
<dbReference type="InterPro" id="IPR000847">
    <property type="entry name" value="LysR_HTH_N"/>
</dbReference>
<dbReference type="SUPFAM" id="SSF46785">
    <property type="entry name" value="Winged helix' DNA-binding domain"/>
    <property type="match status" value="1"/>
</dbReference>
<dbReference type="Pfam" id="PF00126">
    <property type="entry name" value="HTH_1"/>
    <property type="match status" value="1"/>
</dbReference>
<dbReference type="Gene3D" id="3.40.190.10">
    <property type="entry name" value="Periplasmic binding protein-like II"/>
    <property type="match status" value="2"/>
</dbReference>
<keyword evidence="4" id="KW-0804">Transcription</keyword>
<dbReference type="PRINTS" id="PR00039">
    <property type="entry name" value="HTHLYSR"/>
</dbReference>